<dbReference type="OrthoDB" id="291334at2"/>
<dbReference type="Pfam" id="PF10042">
    <property type="entry name" value="DUF2278"/>
    <property type="match status" value="1"/>
</dbReference>
<keyword evidence="2" id="KW-1185">Reference proteome</keyword>
<evidence type="ECO:0000313" key="1">
    <source>
        <dbReference type="EMBL" id="SEJ90944.1"/>
    </source>
</evidence>
<evidence type="ECO:0000313" key="2">
    <source>
        <dbReference type="Proteomes" id="UP000198866"/>
    </source>
</evidence>
<reference evidence="2" key="1">
    <citation type="submission" date="2016-10" db="EMBL/GenBank/DDBJ databases">
        <authorList>
            <person name="Varghese N."/>
            <person name="Submissions S."/>
        </authorList>
    </citation>
    <scope>NUCLEOTIDE SEQUENCE [LARGE SCALE GENOMIC DNA]</scope>
    <source>
        <strain evidence="2">LMG 26031</strain>
    </source>
</reference>
<organism evidence="1 2">
    <name type="scientific">Paraburkholderia diazotrophica</name>
    <dbReference type="NCBI Taxonomy" id="667676"/>
    <lineage>
        <taxon>Bacteria</taxon>
        <taxon>Pseudomonadati</taxon>
        <taxon>Pseudomonadota</taxon>
        <taxon>Betaproteobacteria</taxon>
        <taxon>Burkholderiales</taxon>
        <taxon>Burkholderiaceae</taxon>
        <taxon>Paraburkholderia</taxon>
    </lineage>
</organism>
<dbReference type="Proteomes" id="UP000198866">
    <property type="component" value="Unassembled WGS sequence"/>
</dbReference>
<name>A0A1H7CNZ6_9BURK</name>
<dbReference type="EMBL" id="FNYE01000023">
    <property type="protein sequence ID" value="SEJ90944.1"/>
    <property type="molecule type" value="Genomic_DNA"/>
</dbReference>
<dbReference type="RefSeq" id="WP_090870170.1">
    <property type="nucleotide sequence ID" value="NZ_FNYE01000023.1"/>
</dbReference>
<proteinExistence type="predicted"/>
<dbReference type="InterPro" id="IPR019268">
    <property type="entry name" value="DUF2278"/>
</dbReference>
<gene>
    <name evidence="1" type="ORF">SAMN05192539_102316</name>
</gene>
<dbReference type="AlphaFoldDB" id="A0A1H7CNZ6"/>
<accession>A0A1H7CNZ6</accession>
<dbReference type="STRING" id="667676.SAMN05192539_102316"/>
<sequence>MSNRFRKATSKYVYGVLVGRITDGQENPHGNSPHYEILVDAAGTPYRIAVNIQSVEGSEVLAFFDQNYSNNTKLDLGSVTVGSHGFNALKDGPGGNGLDYLRDELFPLDKMAPIPPDGSGITLSALLDAQIERAKQDSSSVIVAVGDMFDDSQTTEEVGFALGRGVHDIHMMQGNRGHFAEDNRINGDGALFVRFSGGETIALFVRFLSQETNTDDHGNPKDVSDQ</sequence>
<protein>
    <submittedName>
        <fullName evidence="1">Uncharacterized protein YukJ</fullName>
    </submittedName>
</protein>